<evidence type="ECO:0000313" key="2">
    <source>
        <dbReference type="EMBL" id="RNF41140.1"/>
    </source>
</evidence>
<keyword evidence="1" id="KW-1133">Transmembrane helix</keyword>
<feature type="transmembrane region" description="Helical" evidence="1">
    <location>
        <begin position="12"/>
        <end position="35"/>
    </location>
</feature>
<organism evidence="2 3">
    <name type="scientific">Planococcus salinus</name>
    <dbReference type="NCBI Taxonomy" id="1848460"/>
    <lineage>
        <taxon>Bacteria</taxon>
        <taxon>Bacillati</taxon>
        <taxon>Bacillota</taxon>
        <taxon>Bacilli</taxon>
        <taxon>Bacillales</taxon>
        <taxon>Caryophanaceae</taxon>
        <taxon>Planococcus</taxon>
    </lineage>
</organism>
<accession>A0A3M8PE53</accession>
<comment type="caution">
    <text evidence="2">The sequence shown here is derived from an EMBL/GenBank/DDBJ whole genome shotgun (WGS) entry which is preliminary data.</text>
</comment>
<reference evidence="2 3" key="1">
    <citation type="journal article" date="2018" name="Int. J. Syst. Evol. Microbiol.">
        <title>Planococcus salinus sp. nov., a moderately halophilic bacterium isolated from a saline-alkali soil.</title>
        <authorList>
            <person name="Gan L."/>
        </authorList>
    </citation>
    <scope>NUCLEOTIDE SEQUENCE [LARGE SCALE GENOMIC DNA]</scope>
    <source>
        <strain evidence="2 3">LCB217</strain>
    </source>
</reference>
<keyword evidence="1" id="KW-0812">Transmembrane</keyword>
<dbReference type="Proteomes" id="UP000275473">
    <property type="component" value="Unassembled WGS sequence"/>
</dbReference>
<evidence type="ECO:0000256" key="1">
    <source>
        <dbReference type="SAM" id="Phobius"/>
    </source>
</evidence>
<gene>
    <name evidence="2" type="ORF">EEX84_01975</name>
</gene>
<sequence length="67" mass="7541">MKLKSLWKTISPVINLVMGIGLVIFSIGGIIYMFVIDAYSFWLLATFCVYLFSSVRGLIGDLFKSNE</sequence>
<protein>
    <submittedName>
        <fullName evidence="2">Uncharacterized protein</fullName>
    </submittedName>
</protein>
<dbReference type="AlphaFoldDB" id="A0A3M8PE53"/>
<evidence type="ECO:0000313" key="3">
    <source>
        <dbReference type="Proteomes" id="UP000275473"/>
    </source>
</evidence>
<feature type="transmembrane region" description="Helical" evidence="1">
    <location>
        <begin position="41"/>
        <end position="59"/>
    </location>
</feature>
<dbReference type="EMBL" id="RIAX01000001">
    <property type="protein sequence ID" value="RNF41140.1"/>
    <property type="molecule type" value="Genomic_DNA"/>
</dbReference>
<name>A0A3M8PE53_9BACL</name>
<keyword evidence="1" id="KW-0472">Membrane</keyword>
<proteinExistence type="predicted"/>
<keyword evidence="3" id="KW-1185">Reference proteome</keyword>